<dbReference type="PANTHER" id="PTHR30349">
    <property type="entry name" value="PHAGE INTEGRASE-RELATED"/>
    <property type="match status" value="1"/>
</dbReference>
<dbReference type="PANTHER" id="PTHR30349:SF64">
    <property type="entry name" value="PROPHAGE INTEGRASE INTD-RELATED"/>
    <property type="match status" value="1"/>
</dbReference>
<name>A0A7C5UTF3_UNCC3</name>
<sequence length="228" mass="25870">MTEEKKVLTKKELKKAYEAGLIDEQKFKEELFLIETTKPKQRQKKKLPVALTEDEFGNLIRNTKKDRFKLAFLFGFGAGMRLSEILGGVRENGEIMPPLTADKIDMQRKTIYIKDAKGGKDRIVPVPKGLKIEHIKLLPLNQGYSNIKSARRAFEIAFKVAAERAGLLKIKPGLHFHSLRHSFGTLLANSGMPIHHIRTLMGHSNISTTNIYLEANPKDALKSYEELF</sequence>
<protein>
    <submittedName>
        <fullName evidence="3">Site-specific integrase</fullName>
    </submittedName>
</protein>
<dbReference type="InterPro" id="IPR002104">
    <property type="entry name" value="Integrase_catalytic"/>
</dbReference>
<proteinExistence type="predicted"/>
<organism evidence="3">
    <name type="scientific">candidate division CPR3 bacterium</name>
    <dbReference type="NCBI Taxonomy" id="2268181"/>
    <lineage>
        <taxon>Bacteria</taxon>
        <taxon>Bacteria division CPR3</taxon>
    </lineage>
</organism>
<dbReference type="GO" id="GO:0003677">
    <property type="term" value="F:DNA binding"/>
    <property type="evidence" value="ECO:0007669"/>
    <property type="project" value="InterPro"/>
</dbReference>
<keyword evidence="1" id="KW-0233">DNA recombination</keyword>
<dbReference type="InterPro" id="IPR013762">
    <property type="entry name" value="Integrase-like_cat_sf"/>
</dbReference>
<dbReference type="InterPro" id="IPR050090">
    <property type="entry name" value="Tyrosine_recombinase_XerCD"/>
</dbReference>
<evidence type="ECO:0000259" key="2">
    <source>
        <dbReference type="PROSITE" id="PS51898"/>
    </source>
</evidence>
<dbReference type="SUPFAM" id="SSF56349">
    <property type="entry name" value="DNA breaking-rejoining enzymes"/>
    <property type="match status" value="1"/>
</dbReference>
<dbReference type="AlphaFoldDB" id="A0A7C5UTF3"/>
<feature type="domain" description="Tyr recombinase" evidence="2">
    <location>
        <begin position="46"/>
        <end position="225"/>
    </location>
</feature>
<dbReference type="PROSITE" id="PS51898">
    <property type="entry name" value="TYR_RECOMBINASE"/>
    <property type="match status" value="1"/>
</dbReference>
<dbReference type="EMBL" id="DRVY01000052">
    <property type="protein sequence ID" value="HHR92234.1"/>
    <property type="molecule type" value="Genomic_DNA"/>
</dbReference>
<dbReference type="InterPro" id="IPR011010">
    <property type="entry name" value="DNA_brk_join_enz"/>
</dbReference>
<dbReference type="GO" id="GO:0006310">
    <property type="term" value="P:DNA recombination"/>
    <property type="evidence" value="ECO:0007669"/>
    <property type="project" value="UniProtKB-KW"/>
</dbReference>
<evidence type="ECO:0000256" key="1">
    <source>
        <dbReference type="ARBA" id="ARBA00023172"/>
    </source>
</evidence>
<evidence type="ECO:0000313" key="3">
    <source>
        <dbReference type="EMBL" id="HHR92234.1"/>
    </source>
</evidence>
<dbReference type="Gene3D" id="1.10.443.10">
    <property type="entry name" value="Intergrase catalytic core"/>
    <property type="match status" value="1"/>
</dbReference>
<reference evidence="3" key="1">
    <citation type="journal article" date="2020" name="mSystems">
        <title>Genome- and Community-Level Interaction Insights into Carbon Utilization and Element Cycling Functions of Hydrothermarchaeota in Hydrothermal Sediment.</title>
        <authorList>
            <person name="Zhou Z."/>
            <person name="Liu Y."/>
            <person name="Xu W."/>
            <person name="Pan J."/>
            <person name="Luo Z.H."/>
            <person name="Li M."/>
        </authorList>
    </citation>
    <scope>NUCLEOTIDE SEQUENCE [LARGE SCALE GENOMIC DNA]</scope>
    <source>
        <strain evidence="3">SpSt-1042</strain>
    </source>
</reference>
<dbReference type="GO" id="GO:0015074">
    <property type="term" value="P:DNA integration"/>
    <property type="evidence" value="ECO:0007669"/>
    <property type="project" value="InterPro"/>
</dbReference>
<dbReference type="Pfam" id="PF00589">
    <property type="entry name" value="Phage_integrase"/>
    <property type="match status" value="1"/>
</dbReference>
<gene>
    <name evidence="3" type="ORF">ENL96_01850</name>
</gene>
<comment type="caution">
    <text evidence="3">The sequence shown here is derived from an EMBL/GenBank/DDBJ whole genome shotgun (WGS) entry which is preliminary data.</text>
</comment>
<accession>A0A7C5UTF3</accession>
<dbReference type="CDD" id="cd00796">
    <property type="entry name" value="INT_Rci_Hp1_C"/>
    <property type="match status" value="1"/>
</dbReference>